<dbReference type="Gene3D" id="2.60.120.10">
    <property type="entry name" value="Jelly Rolls"/>
    <property type="match status" value="1"/>
</dbReference>
<evidence type="ECO:0000313" key="3">
    <source>
        <dbReference type="EMBL" id="MBD2182706.1"/>
    </source>
</evidence>
<dbReference type="InterPro" id="IPR014710">
    <property type="entry name" value="RmlC-like_jellyroll"/>
</dbReference>
<sequence length="169" mass="18794">MSENTNINPFTKAHFDFDSLPFLTNPYKQLNLQAVGLGFIHLPPDEGYTFTHSHAEQEEVYIVVQGQGTILIDGELIPIERGDCVRISPSAKRALKADKENALFVICAGGVVAGYPKNSNSRYLIDDGIPDYDDIPPWYEGNPEVAAKNAKLKERMLKSQAKRQQSEEG</sequence>
<gene>
    <name evidence="3" type="ORF">H6G03_16635</name>
</gene>
<dbReference type="PANTHER" id="PTHR35848:SF6">
    <property type="entry name" value="CUPIN TYPE-2 DOMAIN-CONTAINING PROTEIN"/>
    <property type="match status" value="1"/>
</dbReference>
<dbReference type="Proteomes" id="UP000641646">
    <property type="component" value="Unassembled WGS sequence"/>
</dbReference>
<keyword evidence="4" id="KW-1185">Reference proteome</keyword>
<evidence type="ECO:0000259" key="2">
    <source>
        <dbReference type="Pfam" id="PF07883"/>
    </source>
</evidence>
<dbReference type="InterPro" id="IPR011051">
    <property type="entry name" value="RmlC_Cupin_sf"/>
</dbReference>
<dbReference type="InterPro" id="IPR051610">
    <property type="entry name" value="GPI/OXD"/>
</dbReference>
<dbReference type="SUPFAM" id="SSF51182">
    <property type="entry name" value="RmlC-like cupins"/>
    <property type="match status" value="1"/>
</dbReference>
<dbReference type="RefSeq" id="WP_190465689.1">
    <property type="nucleotide sequence ID" value="NZ_JACJPW010000041.1"/>
</dbReference>
<dbReference type="InterPro" id="IPR013096">
    <property type="entry name" value="Cupin_2"/>
</dbReference>
<proteinExistence type="predicted"/>
<comment type="caution">
    <text evidence="3">The sequence shown here is derived from an EMBL/GenBank/DDBJ whole genome shotgun (WGS) entry which is preliminary data.</text>
</comment>
<feature type="domain" description="Cupin type-2" evidence="2">
    <location>
        <begin position="39"/>
        <end position="107"/>
    </location>
</feature>
<evidence type="ECO:0000256" key="1">
    <source>
        <dbReference type="ARBA" id="ARBA00022723"/>
    </source>
</evidence>
<dbReference type="AlphaFoldDB" id="A0A926ZJA4"/>
<organism evidence="3 4">
    <name type="scientific">Aerosakkonema funiforme FACHB-1375</name>
    <dbReference type="NCBI Taxonomy" id="2949571"/>
    <lineage>
        <taxon>Bacteria</taxon>
        <taxon>Bacillati</taxon>
        <taxon>Cyanobacteriota</taxon>
        <taxon>Cyanophyceae</taxon>
        <taxon>Oscillatoriophycideae</taxon>
        <taxon>Aerosakkonematales</taxon>
        <taxon>Aerosakkonemataceae</taxon>
        <taxon>Aerosakkonema</taxon>
    </lineage>
</organism>
<keyword evidence="1" id="KW-0479">Metal-binding</keyword>
<name>A0A926ZJA4_9CYAN</name>
<reference evidence="3" key="1">
    <citation type="journal article" date="2015" name="ISME J.">
        <title>Draft Genome Sequence of Streptomyces incarnatus NRRL8089, which Produces the Nucleoside Antibiotic Sinefungin.</title>
        <authorList>
            <person name="Oshima K."/>
            <person name="Hattori M."/>
            <person name="Shimizu H."/>
            <person name="Fukuda K."/>
            <person name="Nemoto M."/>
            <person name="Inagaki K."/>
            <person name="Tamura T."/>
        </authorList>
    </citation>
    <scope>NUCLEOTIDE SEQUENCE</scope>
    <source>
        <strain evidence="3">FACHB-1375</strain>
    </source>
</reference>
<dbReference type="EMBL" id="JACJPW010000041">
    <property type="protein sequence ID" value="MBD2182706.1"/>
    <property type="molecule type" value="Genomic_DNA"/>
</dbReference>
<dbReference type="GO" id="GO:0046872">
    <property type="term" value="F:metal ion binding"/>
    <property type="evidence" value="ECO:0007669"/>
    <property type="project" value="UniProtKB-KW"/>
</dbReference>
<accession>A0A926ZJA4</accession>
<dbReference type="PANTHER" id="PTHR35848">
    <property type="entry name" value="OXALATE-BINDING PROTEIN"/>
    <property type="match status" value="1"/>
</dbReference>
<evidence type="ECO:0000313" key="4">
    <source>
        <dbReference type="Proteomes" id="UP000641646"/>
    </source>
</evidence>
<dbReference type="Pfam" id="PF07883">
    <property type="entry name" value="Cupin_2"/>
    <property type="match status" value="1"/>
</dbReference>
<protein>
    <submittedName>
        <fullName evidence="3">Cupin domain-containing protein</fullName>
    </submittedName>
</protein>
<reference evidence="3" key="2">
    <citation type="submission" date="2020-08" db="EMBL/GenBank/DDBJ databases">
        <authorList>
            <person name="Chen M."/>
            <person name="Teng W."/>
            <person name="Zhao L."/>
            <person name="Hu C."/>
            <person name="Zhou Y."/>
            <person name="Han B."/>
            <person name="Song L."/>
            <person name="Shu W."/>
        </authorList>
    </citation>
    <scope>NUCLEOTIDE SEQUENCE</scope>
    <source>
        <strain evidence="3">FACHB-1375</strain>
    </source>
</reference>